<feature type="non-terminal residue" evidence="1">
    <location>
        <position position="78"/>
    </location>
</feature>
<dbReference type="Proteomes" id="UP000789702">
    <property type="component" value="Unassembled WGS sequence"/>
</dbReference>
<evidence type="ECO:0000313" key="1">
    <source>
        <dbReference type="EMBL" id="CAG8766595.1"/>
    </source>
</evidence>
<feature type="non-terminal residue" evidence="1">
    <location>
        <position position="1"/>
    </location>
</feature>
<keyword evidence="2" id="KW-1185">Reference proteome</keyword>
<evidence type="ECO:0000313" key="2">
    <source>
        <dbReference type="Proteomes" id="UP000789702"/>
    </source>
</evidence>
<accession>A0ACA9QW19</accession>
<gene>
    <name evidence="1" type="ORF">DHETER_LOCUS15598</name>
</gene>
<comment type="caution">
    <text evidence="1">The sequence shown here is derived from an EMBL/GenBank/DDBJ whole genome shotgun (WGS) entry which is preliminary data.</text>
</comment>
<name>A0ACA9QW19_9GLOM</name>
<dbReference type="EMBL" id="CAJVPU010054249">
    <property type="protein sequence ID" value="CAG8766595.1"/>
    <property type="molecule type" value="Genomic_DNA"/>
</dbReference>
<sequence>LSFVYISPWLSKALGSDHDLLLGTSVFDYFHPQDRELARRDLSEFVKMKTITCSITRCRYNNVPAIRKRLQSQTSSNK</sequence>
<reference evidence="1" key="1">
    <citation type="submission" date="2021-06" db="EMBL/GenBank/DDBJ databases">
        <authorList>
            <person name="Kallberg Y."/>
            <person name="Tangrot J."/>
            <person name="Rosling A."/>
        </authorList>
    </citation>
    <scope>NUCLEOTIDE SEQUENCE</scope>
    <source>
        <strain evidence="1">IL203A</strain>
    </source>
</reference>
<organism evidence="1 2">
    <name type="scientific">Dentiscutata heterogama</name>
    <dbReference type="NCBI Taxonomy" id="1316150"/>
    <lineage>
        <taxon>Eukaryota</taxon>
        <taxon>Fungi</taxon>
        <taxon>Fungi incertae sedis</taxon>
        <taxon>Mucoromycota</taxon>
        <taxon>Glomeromycotina</taxon>
        <taxon>Glomeromycetes</taxon>
        <taxon>Diversisporales</taxon>
        <taxon>Gigasporaceae</taxon>
        <taxon>Dentiscutata</taxon>
    </lineage>
</organism>
<protein>
    <submittedName>
        <fullName evidence="1">10740_t:CDS:1</fullName>
    </submittedName>
</protein>
<proteinExistence type="predicted"/>